<feature type="signal peptide" evidence="2">
    <location>
        <begin position="1"/>
        <end position="16"/>
    </location>
</feature>
<feature type="compositionally biased region" description="Low complexity" evidence="1">
    <location>
        <begin position="85"/>
        <end position="106"/>
    </location>
</feature>
<protein>
    <submittedName>
        <fullName evidence="3">Putative salivary mucin</fullName>
    </submittedName>
</protein>
<name>A0A2R5L7J6_9ACAR</name>
<feature type="region of interest" description="Disordered" evidence="1">
    <location>
        <begin position="85"/>
        <end position="149"/>
    </location>
</feature>
<feature type="compositionally biased region" description="Basic residues" evidence="1">
    <location>
        <begin position="127"/>
        <end position="149"/>
    </location>
</feature>
<proteinExistence type="predicted"/>
<feature type="compositionally biased region" description="Basic and acidic residues" evidence="1">
    <location>
        <begin position="109"/>
        <end position="126"/>
    </location>
</feature>
<reference evidence="3" key="1">
    <citation type="submission" date="2018-03" db="EMBL/GenBank/DDBJ databases">
        <title>The relapsing fever spirochete Borrelia turicatae persists in the highly oxidative environment of its soft-bodied tick vector.</title>
        <authorList>
            <person name="Bourret T.J."/>
            <person name="Boyle W.K."/>
            <person name="Valenzuela J.G."/>
            <person name="Oliveira F."/>
            <person name="Lopez J.E."/>
        </authorList>
    </citation>
    <scope>NUCLEOTIDE SEQUENCE</scope>
    <source>
        <strain evidence="3">Kansas strain/isolate</strain>
        <tissue evidence="3">Salivary glands</tissue>
    </source>
</reference>
<keyword evidence="2" id="KW-0732">Signal</keyword>
<organism evidence="3">
    <name type="scientific">Ornithodoros turicata</name>
    <dbReference type="NCBI Taxonomy" id="34597"/>
    <lineage>
        <taxon>Eukaryota</taxon>
        <taxon>Metazoa</taxon>
        <taxon>Ecdysozoa</taxon>
        <taxon>Arthropoda</taxon>
        <taxon>Chelicerata</taxon>
        <taxon>Arachnida</taxon>
        <taxon>Acari</taxon>
        <taxon>Parasitiformes</taxon>
        <taxon>Ixodida</taxon>
        <taxon>Ixodoidea</taxon>
        <taxon>Argasidae</taxon>
        <taxon>Ornithodorinae</taxon>
        <taxon>Ornithodoros</taxon>
    </lineage>
</organism>
<dbReference type="AlphaFoldDB" id="A0A2R5L7J6"/>
<evidence type="ECO:0000313" key="3">
    <source>
        <dbReference type="EMBL" id="MBY05449.1"/>
    </source>
</evidence>
<feature type="chain" id="PRO_5015350385" evidence="2">
    <location>
        <begin position="17"/>
        <end position="149"/>
    </location>
</feature>
<evidence type="ECO:0000256" key="1">
    <source>
        <dbReference type="SAM" id="MobiDB-lite"/>
    </source>
</evidence>
<evidence type="ECO:0000256" key="2">
    <source>
        <dbReference type="SAM" id="SignalP"/>
    </source>
</evidence>
<accession>A0A2R5L7J6</accession>
<sequence>MNTAALFLLFLPVAFAGWKEEDAKQEPSCNLPQNPCEAKGIGSTKRWFYARDLKRCKQSGECTQYGKHGYSALFSCEKAHQHCTAPRRTTPATTTTITPSTPAVTACSKPEEKKEEKEKNKKEEKKGKRKKDKKGKNKKKKPKKTTKKD</sequence>
<dbReference type="EMBL" id="GGLE01001323">
    <property type="protein sequence ID" value="MBY05449.1"/>
    <property type="molecule type" value="Transcribed_RNA"/>
</dbReference>